<feature type="region of interest" description="Disordered" evidence="1">
    <location>
        <begin position="280"/>
        <end position="303"/>
    </location>
</feature>
<evidence type="ECO:0000256" key="1">
    <source>
        <dbReference type="SAM" id="MobiDB-lite"/>
    </source>
</evidence>
<gene>
    <name evidence="2" type="ORF">QJS10_CPA10g00092</name>
</gene>
<dbReference type="AlphaFoldDB" id="A0AAV9E2V9"/>
<dbReference type="PANTHER" id="PTHR34285">
    <property type="entry name" value="OS08G0510800 PROTEIN"/>
    <property type="match status" value="1"/>
</dbReference>
<dbReference type="EMBL" id="JAUJYO010000010">
    <property type="protein sequence ID" value="KAK1307501.1"/>
    <property type="molecule type" value="Genomic_DNA"/>
</dbReference>
<feature type="compositionally biased region" description="Basic and acidic residues" evidence="1">
    <location>
        <begin position="280"/>
        <end position="293"/>
    </location>
</feature>
<evidence type="ECO:0000313" key="2">
    <source>
        <dbReference type="EMBL" id="KAK1307501.1"/>
    </source>
</evidence>
<proteinExistence type="predicted"/>
<dbReference type="PANTHER" id="PTHR34285:SF3">
    <property type="entry name" value="OS08G0510800 PROTEIN"/>
    <property type="match status" value="1"/>
</dbReference>
<sequence>MMRASVKFREDRTPLVKAKVPLHVLGLPFASAVSAGDAREIRLDLSTAFDSGPSLRLSYRPNDPSNPFILAVKIGFGALGSPSGSPMSIAAEFSLIGGGDGAAGSRSPAFLLQLKPRIGDFSVRSSSLSPIELSPPPPAAKIVDGEDITERLNGSTSKITSAAGGFERLFSGVDVCARSVLPVLDRAAVKFQWGLRLPPELMNPTAQISFQKLPLLVMRKISVAHVSPSLKETGISRKSFLADVAVSDGDACLSLHRQIESLRAESGALKNSLEEVRAELRRENKRPREEDSNGGKSLAVKKG</sequence>
<reference evidence="2" key="2">
    <citation type="submission" date="2023-06" db="EMBL/GenBank/DDBJ databases">
        <authorList>
            <person name="Ma L."/>
            <person name="Liu K.-W."/>
            <person name="Li Z."/>
            <person name="Hsiao Y.-Y."/>
            <person name="Qi Y."/>
            <person name="Fu T."/>
            <person name="Tang G."/>
            <person name="Zhang D."/>
            <person name="Sun W.-H."/>
            <person name="Liu D.-K."/>
            <person name="Li Y."/>
            <person name="Chen G.-Z."/>
            <person name="Liu X.-D."/>
            <person name="Liao X.-Y."/>
            <person name="Jiang Y.-T."/>
            <person name="Yu X."/>
            <person name="Hao Y."/>
            <person name="Huang J."/>
            <person name="Zhao X.-W."/>
            <person name="Ke S."/>
            <person name="Chen Y.-Y."/>
            <person name="Wu W.-L."/>
            <person name="Hsu J.-L."/>
            <person name="Lin Y.-F."/>
            <person name="Huang M.-D."/>
            <person name="Li C.-Y."/>
            <person name="Huang L."/>
            <person name="Wang Z.-W."/>
            <person name="Zhao X."/>
            <person name="Zhong W.-Y."/>
            <person name="Peng D.-H."/>
            <person name="Ahmad S."/>
            <person name="Lan S."/>
            <person name="Zhang J.-S."/>
            <person name="Tsai W.-C."/>
            <person name="Van De Peer Y."/>
            <person name="Liu Z.-J."/>
        </authorList>
    </citation>
    <scope>NUCLEOTIDE SEQUENCE</scope>
    <source>
        <strain evidence="2">CP</strain>
        <tissue evidence="2">Leaves</tissue>
    </source>
</reference>
<protein>
    <submittedName>
        <fullName evidence="2">Uncharacterized protein</fullName>
    </submittedName>
</protein>
<comment type="caution">
    <text evidence="2">The sequence shown here is derived from an EMBL/GenBank/DDBJ whole genome shotgun (WGS) entry which is preliminary data.</text>
</comment>
<name>A0AAV9E2V9_ACOCL</name>
<keyword evidence="3" id="KW-1185">Reference proteome</keyword>
<evidence type="ECO:0000313" key="3">
    <source>
        <dbReference type="Proteomes" id="UP001180020"/>
    </source>
</evidence>
<accession>A0AAV9E2V9</accession>
<organism evidence="2 3">
    <name type="scientific">Acorus calamus</name>
    <name type="common">Sweet flag</name>
    <dbReference type="NCBI Taxonomy" id="4465"/>
    <lineage>
        <taxon>Eukaryota</taxon>
        <taxon>Viridiplantae</taxon>
        <taxon>Streptophyta</taxon>
        <taxon>Embryophyta</taxon>
        <taxon>Tracheophyta</taxon>
        <taxon>Spermatophyta</taxon>
        <taxon>Magnoliopsida</taxon>
        <taxon>Liliopsida</taxon>
        <taxon>Acoraceae</taxon>
        <taxon>Acorus</taxon>
    </lineage>
</organism>
<reference evidence="2" key="1">
    <citation type="journal article" date="2023" name="Nat. Commun.">
        <title>Diploid and tetraploid genomes of Acorus and the evolution of monocots.</title>
        <authorList>
            <person name="Ma L."/>
            <person name="Liu K.W."/>
            <person name="Li Z."/>
            <person name="Hsiao Y.Y."/>
            <person name="Qi Y."/>
            <person name="Fu T."/>
            <person name="Tang G.D."/>
            <person name="Zhang D."/>
            <person name="Sun W.H."/>
            <person name="Liu D.K."/>
            <person name="Li Y."/>
            <person name="Chen G.Z."/>
            <person name="Liu X.D."/>
            <person name="Liao X.Y."/>
            <person name="Jiang Y.T."/>
            <person name="Yu X."/>
            <person name="Hao Y."/>
            <person name="Huang J."/>
            <person name="Zhao X.W."/>
            <person name="Ke S."/>
            <person name="Chen Y.Y."/>
            <person name="Wu W.L."/>
            <person name="Hsu J.L."/>
            <person name="Lin Y.F."/>
            <person name="Huang M.D."/>
            <person name="Li C.Y."/>
            <person name="Huang L."/>
            <person name="Wang Z.W."/>
            <person name="Zhao X."/>
            <person name="Zhong W.Y."/>
            <person name="Peng D.H."/>
            <person name="Ahmad S."/>
            <person name="Lan S."/>
            <person name="Zhang J.S."/>
            <person name="Tsai W.C."/>
            <person name="Van de Peer Y."/>
            <person name="Liu Z.J."/>
        </authorList>
    </citation>
    <scope>NUCLEOTIDE SEQUENCE</scope>
    <source>
        <strain evidence="2">CP</strain>
    </source>
</reference>
<dbReference type="Proteomes" id="UP001180020">
    <property type="component" value="Unassembled WGS sequence"/>
</dbReference>